<name>A0A8S4FHP6_PLUXY</name>
<dbReference type="AlphaFoldDB" id="A0A8S4FHP6"/>
<dbReference type="EMBL" id="CAJHNJ030000022">
    <property type="protein sequence ID" value="CAG9119555.1"/>
    <property type="molecule type" value="Genomic_DNA"/>
</dbReference>
<sequence length="35" mass="4189">CWGHRHRVKELRGYTHKQLTDRYTDVCNSFPPSLS</sequence>
<accession>A0A8S4FHP6</accession>
<evidence type="ECO:0000313" key="1">
    <source>
        <dbReference type="EMBL" id="CAG9119555.1"/>
    </source>
</evidence>
<evidence type="ECO:0000313" key="3">
    <source>
        <dbReference type="Proteomes" id="UP000653454"/>
    </source>
</evidence>
<feature type="non-terminal residue" evidence="2">
    <location>
        <position position="1"/>
    </location>
</feature>
<gene>
    <name evidence="1" type="ORF">PLXY2_LOCUS6782</name>
    <name evidence="2" type="ORF">PLXY2_LOCUS9086</name>
</gene>
<comment type="caution">
    <text evidence="2">The sequence shown here is derived from an EMBL/GenBank/DDBJ whole genome shotgun (WGS) entry which is preliminary data.</text>
</comment>
<protein>
    <submittedName>
        <fullName evidence="2">(diamondback moth) hypothetical protein</fullName>
    </submittedName>
</protein>
<evidence type="ECO:0000313" key="2">
    <source>
        <dbReference type="EMBL" id="CAG9127956.1"/>
    </source>
</evidence>
<proteinExistence type="predicted"/>
<dbReference type="Proteomes" id="UP000653454">
    <property type="component" value="Unassembled WGS sequence"/>
</dbReference>
<organism evidence="2 3">
    <name type="scientific">Plutella xylostella</name>
    <name type="common">Diamondback moth</name>
    <name type="synonym">Plutella maculipennis</name>
    <dbReference type="NCBI Taxonomy" id="51655"/>
    <lineage>
        <taxon>Eukaryota</taxon>
        <taxon>Metazoa</taxon>
        <taxon>Ecdysozoa</taxon>
        <taxon>Arthropoda</taxon>
        <taxon>Hexapoda</taxon>
        <taxon>Insecta</taxon>
        <taxon>Pterygota</taxon>
        <taxon>Neoptera</taxon>
        <taxon>Endopterygota</taxon>
        <taxon>Lepidoptera</taxon>
        <taxon>Glossata</taxon>
        <taxon>Ditrysia</taxon>
        <taxon>Yponomeutoidea</taxon>
        <taxon>Plutellidae</taxon>
        <taxon>Plutella</taxon>
    </lineage>
</organism>
<keyword evidence="3" id="KW-1185">Reference proteome</keyword>
<dbReference type="EMBL" id="CAJHNJ030000035">
    <property type="protein sequence ID" value="CAG9127956.1"/>
    <property type="molecule type" value="Genomic_DNA"/>
</dbReference>
<reference evidence="2" key="1">
    <citation type="submission" date="2020-11" db="EMBL/GenBank/DDBJ databases">
        <authorList>
            <person name="Whiteford S."/>
        </authorList>
    </citation>
    <scope>NUCLEOTIDE SEQUENCE</scope>
</reference>